<dbReference type="CDD" id="cd23081">
    <property type="entry name" value="cpPDZ_EcRseP-like"/>
    <property type="match status" value="1"/>
</dbReference>
<proteinExistence type="inferred from homology"/>
<evidence type="ECO:0000256" key="2">
    <source>
        <dbReference type="ARBA" id="ARBA00004141"/>
    </source>
</evidence>
<dbReference type="PROSITE" id="PS50106">
    <property type="entry name" value="PDZ"/>
    <property type="match status" value="1"/>
</dbReference>
<dbReference type="SMART" id="SM00228">
    <property type="entry name" value="PDZ"/>
    <property type="match status" value="2"/>
</dbReference>
<keyword evidence="7 11" id="KW-0862">Zinc</keyword>
<dbReference type="PANTHER" id="PTHR42837:SF2">
    <property type="entry name" value="MEMBRANE METALLOPROTEASE ARASP2, CHLOROPLASTIC-RELATED"/>
    <property type="match status" value="1"/>
</dbReference>
<dbReference type="NCBIfam" id="NF008046">
    <property type="entry name" value="PRK10779.1"/>
    <property type="match status" value="1"/>
</dbReference>
<dbReference type="STRING" id="505317.OA57_01415"/>
<evidence type="ECO:0000259" key="12">
    <source>
        <dbReference type="PROSITE" id="PS50106"/>
    </source>
</evidence>
<dbReference type="Gene3D" id="2.30.42.10">
    <property type="match status" value="2"/>
</dbReference>
<evidence type="ECO:0000313" key="13">
    <source>
        <dbReference type="EMBL" id="KGQ71469.1"/>
    </source>
</evidence>
<dbReference type="InterPro" id="IPR008915">
    <property type="entry name" value="Peptidase_M50"/>
</dbReference>
<dbReference type="InterPro" id="IPR001478">
    <property type="entry name" value="PDZ"/>
</dbReference>
<keyword evidence="14" id="KW-1185">Reference proteome</keyword>
<keyword evidence="10 11" id="KW-0472">Membrane</keyword>
<dbReference type="InterPro" id="IPR004387">
    <property type="entry name" value="Pept_M50_Zn"/>
</dbReference>
<dbReference type="GO" id="GO:0006508">
    <property type="term" value="P:proteolysis"/>
    <property type="evidence" value="ECO:0007669"/>
    <property type="project" value="UniProtKB-KW"/>
</dbReference>
<keyword evidence="6 11" id="KW-0378">Hydrolase</keyword>
<protein>
    <recommendedName>
        <fullName evidence="11">Zinc metalloprotease</fullName>
        <ecNumber evidence="11">3.4.24.-</ecNumber>
    </recommendedName>
</protein>
<reference evidence="13 14" key="1">
    <citation type="submission" date="2014-11" db="EMBL/GenBank/DDBJ databases">
        <title>Draft genome sequence of Chelonobacter oris 1662T, associated with respiratory disease in Hermann's Tortoises.</title>
        <authorList>
            <person name="Kudirkiene E."/>
            <person name="Hansen M.J."/>
            <person name="Bojesen A.M."/>
        </authorList>
    </citation>
    <scope>NUCLEOTIDE SEQUENCE [LARGE SCALE GENOMIC DNA]</scope>
    <source>
        <strain evidence="13 14">1662</strain>
    </source>
</reference>
<dbReference type="OrthoDB" id="9782003at2"/>
<keyword evidence="8 11" id="KW-1133">Transmembrane helix</keyword>
<dbReference type="Pfam" id="PF17820">
    <property type="entry name" value="PDZ_6"/>
    <property type="match status" value="2"/>
</dbReference>
<feature type="transmembrane region" description="Helical" evidence="11">
    <location>
        <begin position="373"/>
        <end position="393"/>
    </location>
</feature>
<evidence type="ECO:0000256" key="3">
    <source>
        <dbReference type="ARBA" id="ARBA00007931"/>
    </source>
</evidence>
<dbReference type="AlphaFoldDB" id="A0A0A3BD54"/>
<keyword evidence="5 11" id="KW-0812">Transmembrane</keyword>
<dbReference type="Pfam" id="PF02163">
    <property type="entry name" value="Peptidase_M50"/>
    <property type="match status" value="1"/>
</dbReference>
<evidence type="ECO:0000256" key="4">
    <source>
        <dbReference type="ARBA" id="ARBA00022670"/>
    </source>
</evidence>
<dbReference type="EC" id="3.4.24.-" evidence="11"/>
<evidence type="ECO:0000256" key="10">
    <source>
        <dbReference type="ARBA" id="ARBA00023136"/>
    </source>
</evidence>
<dbReference type="Proteomes" id="UP000030380">
    <property type="component" value="Unassembled WGS sequence"/>
</dbReference>
<comment type="cofactor">
    <cofactor evidence="1 11">
        <name>Zn(2+)</name>
        <dbReference type="ChEBI" id="CHEBI:29105"/>
    </cofactor>
</comment>
<accession>A0A0A3BD54</accession>
<evidence type="ECO:0000256" key="6">
    <source>
        <dbReference type="ARBA" id="ARBA00022801"/>
    </source>
</evidence>
<dbReference type="SUPFAM" id="SSF50156">
    <property type="entry name" value="PDZ domain-like"/>
    <property type="match status" value="2"/>
</dbReference>
<dbReference type="RefSeq" id="WP_034612464.1">
    <property type="nucleotide sequence ID" value="NZ_JSUM01000002.1"/>
</dbReference>
<dbReference type="GO" id="GO:0046872">
    <property type="term" value="F:metal ion binding"/>
    <property type="evidence" value="ECO:0007669"/>
    <property type="project" value="UniProtKB-KW"/>
</dbReference>
<dbReference type="NCBIfam" id="TIGR00054">
    <property type="entry name" value="RIP metalloprotease RseP"/>
    <property type="match status" value="1"/>
</dbReference>
<keyword evidence="9 11" id="KW-0482">Metalloprotease</keyword>
<dbReference type="GO" id="GO:0016020">
    <property type="term" value="C:membrane"/>
    <property type="evidence" value="ECO:0007669"/>
    <property type="project" value="UniProtKB-SubCell"/>
</dbReference>
<feature type="transmembrane region" description="Helical" evidence="11">
    <location>
        <begin position="97"/>
        <end position="118"/>
    </location>
</feature>
<dbReference type="GO" id="GO:0004222">
    <property type="term" value="F:metalloendopeptidase activity"/>
    <property type="evidence" value="ECO:0007669"/>
    <property type="project" value="InterPro"/>
</dbReference>
<evidence type="ECO:0000313" key="14">
    <source>
        <dbReference type="Proteomes" id="UP000030380"/>
    </source>
</evidence>
<gene>
    <name evidence="13" type="ORF">OA57_01415</name>
</gene>
<evidence type="ECO:0000256" key="8">
    <source>
        <dbReference type="ARBA" id="ARBA00022989"/>
    </source>
</evidence>
<keyword evidence="11" id="KW-0479">Metal-binding</keyword>
<comment type="caution">
    <text evidence="13">The sequence shown here is derived from an EMBL/GenBank/DDBJ whole genome shotgun (WGS) entry which is preliminary data.</text>
</comment>
<evidence type="ECO:0000256" key="5">
    <source>
        <dbReference type="ARBA" id="ARBA00022692"/>
    </source>
</evidence>
<feature type="transmembrane region" description="Helical" evidence="11">
    <location>
        <begin position="423"/>
        <end position="441"/>
    </location>
</feature>
<name>A0A0A3BD54_9PAST</name>
<comment type="subcellular location">
    <subcellularLocation>
        <location evidence="2">Membrane</location>
        <topology evidence="2">Multi-pass membrane protein</topology>
    </subcellularLocation>
</comment>
<sequence length="448" mass="49212">MSSLWYVFAFLIVIGVLVFVHEYGHFWAARKCGIKVLRFSIGFGKVLWSKTDRHGTEFAVSMIPLGGYVNMLDSKVEDVPQALRGQDYSAKSVRQRAFVIAAGPIANFLFAIAAYWLIYMLGVPAVKPVIGSVNTDSIAAQAGLQPGMQIRAIDGTAVEDWTHVNMLLTTKVGAPQVTLTLSPFGEPQQPSVQKRLDLSGWQYDPQQQAAFTALGISPKSGEIELKVSKISEDSPAAQAGLQVGDTILSVNGRQMAWQQLVDTIADHLQRPLYFLIERNQRQIELAITPQANKEGRTYIGFSPTFHPLPQEYRTELKYDILSALQQGVEKTWQLTGVIIKLVGKLLSGDISLSNLGGPISIAQGAGISLESGAVYYLSFMALISVNLGIMNLFPLPVLDGGHLLFLAVEAVRGRPVTERVRQVFFKIGAVLLLMLTFFAVFNDIIRFI</sequence>
<evidence type="ECO:0000256" key="11">
    <source>
        <dbReference type="RuleBase" id="RU362031"/>
    </source>
</evidence>
<evidence type="ECO:0000256" key="7">
    <source>
        <dbReference type="ARBA" id="ARBA00022833"/>
    </source>
</evidence>
<evidence type="ECO:0000256" key="9">
    <source>
        <dbReference type="ARBA" id="ARBA00023049"/>
    </source>
</evidence>
<dbReference type="InterPro" id="IPR036034">
    <property type="entry name" value="PDZ_sf"/>
</dbReference>
<organism evidence="13 14">
    <name type="scientific">Chelonobacter oris</name>
    <dbReference type="NCBI Taxonomy" id="505317"/>
    <lineage>
        <taxon>Bacteria</taxon>
        <taxon>Pseudomonadati</taxon>
        <taxon>Pseudomonadota</taxon>
        <taxon>Gammaproteobacteria</taxon>
        <taxon>Pasteurellales</taxon>
        <taxon>Pasteurellaceae</taxon>
        <taxon>Chelonobacter</taxon>
    </lineage>
</organism>
<dbReference type="CDD" id="cd23082">
    <property type="entry name" value="cpPDZ1_EcRseP-like"/>
    <property type="match status" value="1"/>
</dbReference>
<feature type="domain" description="PDZ" evidence="12">
    <location>
        <begin position="214"/>
        <end position="291"/>
    </location>
</feature>
<evidence type="ECO:0000256" key="1">
    <source>
        <dbReference type="ARBA" id="ARBA00001947"/>
    </source>
</evidence>
<comment type="similarity">
    <text evidence="3 11">Belongs to the peptidase M50B family.</text>
</comment>
<dbReference type="InterPro" id="IPR041489">
    <property type="entry name" value="PDZ_6"/>
</dbReference>
<feature type="transmembrane region" description="Helical" evidence="11">
    <location>
        <begin position="6"/>
        <end position="28"/>
    </location>
</feature>
<dbReference type="EMBL" id="JSUM01000002">
    <property type="protein sequence ID" value="KGQ71469.1"/>
    <property type="molecule type" value="Genomic_DNA"/>
</dbReference>
<keyword evidence="4" id="KW-0645">Protease</keyword>
<dbReference type="PANTHER" id="PTHR42837">
    <property type="entry name" value="REGULATOR OF SIGMA-E PROTEASE RSEP"/>
    <property type="match status" value="1"/>
</dbReference>
<dbReference type="CDD" id="cd06163">
    <property type="entry name" value="S2P-M50_PDZ_RseP-like"/>
    <property type="match status" value="2"/>
</dbReference>